<keyword evidence="2" id="KW-1185">Reference proteome</keyword>
<dbReference type="EMBL" id="SEYY01000030">
    <property type="protein sequence ID" value="KAB7508173.1"/>
    <property type="molecule type" value="Genomic_DNA"/>
</dbReference>
<accession>A0A5N5TPR9</accession>
<gene>
    <name evidence="1" type="ORF">Anas_04744</name>
</gene>
<comment type="caution">
    <text evidence="1">The sequence shown here is derived from an EMBL/GenBank/DDBJ whole genome shotgun (WGS) entry which is preliminary data.</text>
</comment>
<dbReference type="AlphaFoldDB" id="A0A5N5TPR9"/>
<proteinExistence type="predicted"/>
<organism evidence="1 2">
    <name type="scientific">Armadillidium nasatum</name>
    <dbReference type="NCBI Taxonomy" id="96803"/>
    <lineage>
        <taxon>Eukaryota</taxon>
        <taxon>Metazoa</taxon>
        <taxon>Ecdysozoa</taxon>
        <taxon>Arthropoda</taxon>
        <taxon>Crustacea</taxon>
        <taxon>Multicrustacea</taxon>
        <taxon>Malacostraca</taxon>
        <taxon>Eumalacostraca</taxon>
        <taxon>Peracarida</taxon>
        <taxon>Isopoda</taxon>
        <taxon>Oniscidea</taxon>
        <taxon>Crinocheta</taxon>
        <taxon>Armadillidiidae</taxon>
        <taxon>Armadillidium</taxon>
    </lineage>
</organism>
<evidence type="ECO:0000313" key="1">
    <source>
        <dbReference type="EMBL" id="KAB7508173.1"/>
    </source>
</evidence>
<name>A0A5N5TPR9_9CRUS</name>
<evidence type="ECO:0000313" key="2">
    <source>
        <dbReference type="Proteomes" id="UP000326759"/>
    </source>
</evidence>
<sequence>MYMVLFLDSLVYGQIFTRILVLCDLTSVLYIQNFVPSLQIGNLKEKGSKPILTLKDKVPPFLALSKNTIMLLVVTDLLYIYIERLNIDVKTEIEWFDDLYLLRVSPQAP</sequence>
<protein>
    <submittedName>
        <fullName evidence="1">Uncharacterized protein</fullName>
    </submittedName>
</protein>
<dbReference type="Proteomes" id="UP000326759">
    <property type="component" value="Unassembled WGS sequence"/>
</dbReference>
<reference evidence="1 2" key="1">
    <citation type="journal article" date="2019" name="PLoS Biol.">
        <title>Sex chromosomes control vertical transmission of feminizing Wolbachia symbionts in an isopod.</title>
        <authorList>
            <person name="Becking T."/>
            <person name="Chebbi M.A."/>
            <person name="Giraud I."/>
            <person name="Moumen B."/>
            <person name="Laverre T."/>
            <person name="Caubet Y."/>
            <person name="Peccoud J."/>
            <person name="Gilbert C."/>
            <person name="Cordaux R."/>
        </authorList>
    </citation>
    <scope>NUCLEOTIDE SEQUENCE [LARGE SCALE GENOMIC DNA]</scope>
    <source>
        <strain evidence="1">ANa2</strain>
        <tissue evidence="1">Whole body excluding digestive tract and cuticle</tissue>
    </source>
</reference>